<dbReference type="Gene3D" id="3.30.160.60">
    <property type="entry name" value="Classic Zinc Finger"/>
    <property type="match status" value="1"/>
</dbReference>
<organism evidence="8 9">
    <name type="scientific">Branchiostoma lanceolatum</name>
    <name type="common">Common lancelet</name>
    <name type="synonym">Amphioxus lanceolatum</name>
    <dbReference type="NCBI Taxonomy" id="7740"/>
    <lineage>
        <taxon>Eukaryota</taxon>
        <taxon>Metazoa</taxon>
        <taxon>Chordata</taxon>
        <taxon>Cephalochordata</taxon>
        <taxon>Leptocardii</taxon>
        <taxon>Amphioxiformes</taxon>
        <taxon>Branchiostomatidae</taxon>
        <taxon>Branchiostoma</taxon>
    </lineage>
</organism>
<dbReference type="Proteomes" id="UP000838412">
    <property type="component" value="Chromosome 2"/>
</dbReference>
<dbReference type="PIRSF" id="PIRSF039110">
    <property type="entry name" value="IPP_transferase"/>
    <property type="match status" value="1"/>
</dbReference>
<evidence type="ECO:0000256" key="6">
    <source>
        <dbReference type="RuleBase" id="RU003785"/>
    </source>
</evidence>
<keyword evidence="5" id="KW-0819">tRNA processing</keyword>
<dbReference type="HAMAP" id="MF_00185">
    <property type="entry name" value="IPP_trans"/>
    <property type="match status" value="1"/>
</dbReference>
<evidence type="ECO:0000256" key="7">
    <source>
        <dbReference type="SAM" id="MobiDB-lite"/>
    </source>
</evidence>
<dbReference type="EC" id="2.5.1.75" evidence="5"/>
<dbReference type="EMBL" id="OV696687">
    <property type="protein sequence ID" value="CAH1254589.1"/>
    <property type="molecule type" value="Genomic_DNA"/>
</dbReference>
<comment type="catalytic activity">
    <reaction evidence="5">
        <text>adenosine(37) in tRNA + dimethylallyl diphosphate = N(6)-dimethylallyladenosine(37) in tRNA + diphosphate</text>
        <dbReference type="Rhea" id="RHEA:26482"/>
        <dbReference type="Rhea" id="RHEA-COMP:10162"/>
        <dbReference type="Rhea" id="RHEA-COMP:10375"/>
        <dbReference type="ChEBI" id="CHEBI:33019"/>
        <dbReference type="ChEBI" id="CHEBI:57623"/>
        <dbReference type="ChEBI" id="CHEBI:74411"/>
        <dbReference type="ChEBI" id="CHEBI:74415"/>
        <dbReference type="EC" id="2.5.1.75"/>
    </reaction>
</comment>
<dbReference type="OrthoDB" id="775260at2759"/>
<dbReference type="InterPro" id="IPR039657">
    <property type="entry name" value="Dimethylallyltransferase"/>
</dbReference>
<dbReference type="Gene3D" id="3.40.50.300">
    <property type="entry name" value="P-loop containing nucleotide triphosphate hydrolases"/>
    <property type="match status" value="1"/>
</dbReference>
<dbReference type="GO" id="GO:0006400">
    <property type="term" value="P:tRNA modification"/>
    <property type="evidence" value="ECO:0007669"/>
    <property type="project" value="TreeGrafter"/>
</dbReference>
<dbReference type="InterPro" id="IPR030666">
    <property type="entry name" value="IPP_transferase_euk"/>
</dbReference>
<dbReference type="GO" id="GO:0005524">
    <property type="term" value="F:ATP binding"/>
    <property type="evidence" value="ECO:0007669"/>
    <property type="project" value="UniProtKB-UniRule"/>
</dbReference>
<sequence length="473" mass="53802">MRRRSIIIGQNHKMAASVRKVATRLPVVVILGATGAGKSKLAIDIGTRMNGEVISADSMQVYKGLDIITNKVTEEEQRACVHHVLDVISPLRRFTVVDFRNRALPILEDILDRQRLPIIVGGTNYYIESLLWKVLISPPEDQEESSLLFDREDAADEMMTDADLHSQLAAVDPAMAARLHPNDRRKVARSLQVFQQTGVPHSTLLQEQSMQEGGGPLGGPLRYTNTCILYLSCQQQVLDERLDKRVDTMMERGLLDELSHFHAEYNKEIVDANRQDYTRGIFQSIGFKEFHKYLLLQEGQRSSDDGQQLLQEGVAALKTVTRRYARRQIKWIRNRFLKRPGGNVPQVFQMDSSRYPDRWEEDVLQPALSIVQAYVQGRDPPVSPVPYEEPRQVDRHTAYTCQVCGGRVITGQLSWEAHLASRSHRRRARKQRLREAMKQHQLDQAQQSSEASASSGEDDFAQSFSAMLEDEKD</sequence>
<keyword evidence="5" id="KW-0963">Cytoplasm</keyword>
<reference evidence="8" key="1">
    <citation type="submission" date="2022-01" db="EMBL/GenBank/DDBJ databases">
        <authorList>
            <person name="Braso-Vives M."/>
        </authorList>
    </citation>
    <scope>NUCLEOTIDE SEQUENCE</scope>
</reference>
<comment type="function">
    <text evidence="5">Catalyzes the transfer of a dimethylallyl group onto the adenine at position 37.</text>
</comment>
<keyword evidence="3 5" id="KW-0547">Nucleotide-binding</keyword>
<evidence type="ECO:0000313" key="8">
    <source>
        <dbReference type="EMBL" id="CAH1254589.1"/>
    </source>
</evidence>
<evidence type="ECO:0000256" key="3">
    <source>
        <dbReference type="ARBA" id="ARBA00022741"/>
    </source>
</evidence>
<dbReference type="NCBIfam" id="TIGR00174">
    <property type="entry name" value="miaA"/>
    <property type="match status" value="1"/>
</dbReference>
<dbReference type="InterPro" id="IPR018022">
    <property type="entry name" value="IPT"/>
</dbReference>
<name>A0A8K0EKJ5_BRALA</name>
<dbReference type="AlphaFoldDB" id="A0A8K0EKJ5"/>
<dbReference type="Pfam" id="PF01715">
    <property type="entry name" value="IPPT"/>
    <property type="match status" value="1"/>
</dbReference>
<comment type="similarity">
    <text evidence="1 5 6">Belongs to the IPP transferase family.</text>
</comment>
<accession>A0A8K0EKJ5</accession>
<dbReference type="PANTHER" id="PTHR11088:SF89">
    <property type="entry name" value="TRNA DIMETHYLALLYLTRANSFERASE"/>
    <property type="match status" value="1"/>
</dbReference>
<feature type="compositionally biased region" description="Basic residues" evidence="7">
    <location>
        <begin position="421"/>
        <end position="432"/>
    </location>
</feature>
<dbReference type="GO" id="GO:0052381">
    <property type="term" value="F:tRNA dimethylallyltransferase activity"/>
    <property type="evidence" value="ECO:0007669"/>
    <property type="project" value="UniProtKB-UniRule"/>
</dbReference>
<dbReference type="SUPFAM" id="SSF52540">
    <property type="entry name" value="P-loop containing nucleoside triphosphate hydrolases"/>
    <property type="match status" value="2"/>
</dbReference>
<evidence type="ECO:0000256" key="1">
    <source>
        <dbReference type="ARBA" id="ARBA00005842"/>
    </source>
</evidence>
<dbReference type="PANTHER" id="PTHR11088">
    <property type="entry name" value="TRNA DIMETHYLALLYLTRANSFERASE"/>
    <property type="match status" value="1"/>
</dbReference>
<keyword evidence="9" id="KW-1185">Reference proteome</keyword>
<protein>
    <recommendedName>
        <fullName evidence="5">tRNA dimethylallyltransferase</fullName>
        <ecNumber evidence="5">2.5.1.75</ecNumber>
    </recommendedName>
</protein>
<keyword evidence="2 5" id="KW-0808">Transferase</keyword>
<feature type="compositionally biased region" description="Low complexity" evidence="7">
    <location>
        <begin position="444"/>
        <end position="455"/>
    </location>
</feature>
<feature type="region of interest" description="Disordered" evidence="7">
    <location>
        <begin position="421"/>
        <end position="473"/>
    </location>
</feature>
<proteinExistence type="inferred from homology"/>
<evidence type="ECO:0000256" key="5">
    <source>
        <dbReference type="PIRNR" id="PIRNR039110"/>
    </source>
</evidence>
<evidence type="ECO:0000313" key="9">
    <source>
        <dbReference type="Proteomes" id="UP000838412"/>
    </source>
</evidence>
<dbReference type="InterPro" id="IPR027417">
    <property type="entry name" value="P-loop_NTPase"/>
</dbReference>
<evidence type="ECO:0000256" key="2">
    <source>
        <dbReference type="ARBA" id="ARBA00022679"/>
    </source>
</evidence>
<gene>
    <name evidence="8" type="primary">TRIT1</name>
    <name evidence="8" type="ORF">BLAG_LOCUS13940</name>
</gene>
<keyword evidence="4 5" id="KW-0067">ATP-binding</keyword>
<dbReference type="GO" id="GO:0005739">
    <property type="term" value="C:mitochondrion"/>
    <property type="evidence" value="ECO:0007669"/>
    <property type="project" value="TreeGrafter"/>
</dbReference>
<evidence type="ECO:0000256" key="4">
    <source>
        <dbReference type="ARBA" id="ARBA00022840"/>
    </source>
</evidence>
<dbReference type="Gene3D" id="1.10.20.140">
    <property type="match status" value="1"/>
</dbReference>